<dbReference type="Proteomes" id="UP001205843">
    <property type="component" value="Unassembled WGS sequence"/>
</dbReference>
<gene>
    <name evidence="1" type="ORF">J2T57_001635</name>
</gene>
<dbReference type="AlphaFoldDB" id="A0AAE3G517"/>
<organism evidence="1 2">
    <name type="scientific">Natronocella acetinitrilica</name>
    <dbReference type="NCBI Taxonomy" id="414046"/>
    <lineage>
        <taxon>Bacteria</taxon>
        <taxon>Pseudomonadati</taxon>
        <taxon>Pseudomonadota</taxon>
        <taxon>Gammaproteobacteria</taxon>
        <taxon>Chromatiales</taxon>
        <taxon>Ectothiorhodospiraceae</taxon>
        <taxon>Natronocella</taxon>
    </lineage>
</organism>
<protein>
    <submittedName>
        <fullName evidence="1">Uncharacterized protein</fullName>
    </submittedName>
</protein>
<keyword evidence="2" id="KW-1185">Reference proteome</keyword>
<evidence type="ECO:0000313" key="2">
    <source>
        <dbReference type="Proteomes" id="UP001205843"/>
    </source>
</evidence>
<name>A0AAE3G517_9GAMM</name>
<dbReference type="EMBL" id="JALJXV010000003">
    <property type="protein sequence ID" value="MCP1674533.1"/>
    <property type="molecule type" value="Genomic_DNA"/>
</dbReference>
<reference evidence="1" key="1">
    <citation type="submission" date="2022-03" db="EMBL/GenBank/DDBJ databases">
        <title>Genomic Encyclopedia of Type Strains, Phase III (KMG-III): the genomes of soil and plant-associated and newly described type strains.</title>
        <authorList>
            <person name="Whitman W."/>
        </authorList>
    </citation>
    <scope>NUCLEOTIDE SEQUENCE</scope>
    <source>
        <strain evidence="1">ANL 6-2</strain>
    </source>
</reference>
<evidence type="ECO:0000313" key="1">
    <source>
        <dbReference type="EMBL" id="MCP1674533.1"/>
    </source>
</evidence>
<sequence length="79" mass="8552">MNDEALIRAAIDDGIDAMIGRIQREKGIASGDVAAYFMSGRRTDGIQRLITPILREYLVAERHFGGTGGKPEPEPTPAP</sequence>
<accession>A0AAE3G517</accession>
<dbReference type="RefSeq" id="WP_253476597.1">
    <property type="nucleotide sequence ID" value="NZ_JALJXV010000003.1"/>
</dbReference>
<proteinExistence type="predicted"/>
<comment type="caution">
    <text evidence="1">The sequence shown here is derived from an EMBL/GenBank/DDBJ whole genome shotgun (WGS) entry which is preliminary data.</text>
</comment>